<keyword evidence="4" id="KW-1185">Reference proteome</keyword>
<feature type="region of interest" description="Disordered" evidence="1">
    <location>
        <begin position="1"/>
        <end position="32"/>
    </location>
</feature>
<name>A0ABY4YYM8_9MICO</name>
<dbReference type="Gene3D" id="3.40.50.150">
    <property type="entry name" value="Vaccinia Virus protein VP39"/>
    <property type="match status" value="1"/>
</dbReference>
<protein>
    <submittedName>
        <fullName evidence="3">Class I SAM-dependent methyltransferase</fullName>
    </submittedName>
</protein>
<dbReference type="PANTHER" id="PTHR43591:SF24">
    <property type="entry name" value="2-METHOXY-6-POLYPRENYL-1,4-BENZOQUINOL METHYLASE, MITOCHONDRIAL"/>
    <property type="match status" value="1"/>
</dbReference>
<reference evidence="3" key="1">
    <citation type="submission" date="2022-06" db="EMBL/GenBank/DDBJ databases">
        <title>Ornithinimicrobium HY1793.</title>
        <authorList>
            <person name="Huang Y."/>
        </authorList>
    </citation>
    <scope>NUCLEOTIDE SEQUENCE</scope>
    <source>
        <strain evidence="3">HY1793</strain>
    </source>
</reference>
<sequence length="292" mass="30814">MPTHTKSAEGATVRAPTSSYRPGTGRPRADEMDRLDRQAQLTFDVELGLLREGGLRTDGTLLDLGSGNGAITTRLRERLPEATVVGVDVDPELLALVPAPSLLIEDGRIPVEDESVDDVLVRFVAQHLTPAARLDLWTEVLRVLAPGGRVHVVDVDDTASGVTTPLQPGLAPIFAKLHHAQAADGGDRMVIGKVAPELEAVGFVHAQQVRDAVSSSERPIEDFAVHVGPERHVPHVSTGVLSLADLAAITRGWQAILADPAGSVCVYVHLVRASKPGPVSMGSAPTTEGEAP</sequence>
<accession>A0ABY4YYM8</accession>
<evidence type="ECO:0000313" key="3">
    <source>
        <dbReference type="EMBL" id="USQ81850.1"/>
    </source>
</evidence>
<dbReference type="InterPro" id="IPR013216">
    <property type="entry name" value="Methyltransf_11"/>
</dbReference>
<dbReference type="CDD" id="cd02440">
    <property type="entry name" value="AdoMet_MTases"/>
    <property type="match status" value="1"/>
</dbReference>
<evidence type="ECO:0000313" key="4">
    <source>
        <dbReference type="Proteomes" id="UP001056455"/>
    </source>
</evidence>
<dbReference type="GO" id="GO:0008168">
    <property type="term" value="F:methyltransferase activity"/>
    <property type="evidence" value="ECO:0007669"/>
    <property type="project" value="UniProtKB-KW"/>
</dbReference>
<evidence type="ECO:0000259" key="2">
    <source>
        <dbReference type="Pfam" id="PF08241"/>
    </source>
</evidence>
<gene>
    <name evidence="3" type="ORF">NF556_09460</name>
</gene>
<dbReference type="RefSeq" id="WP_252595386.1">
    <property type="nucleotide sequence ID" value="NZ_CP099489.1"/>
</dbReference>
<proteinExistence type="predicted"/>
<dbReference type="InterPro" id="IPR029063">
    <property type="entry name" value="SAM-dependent_MTases_sf"/>
</dbReference>
<keyword evidence="3" id="KW-0808">Transferase</keyword>
<dbReference type="SUPFAM" id="SSF53335">
    <property type="entry name" value="S-adenosyl-L-methionine-dependent methyltransferases"/>
    <property type="match status" value="1"/>
</dbReference>
<dbReference type="GO" id="GO:0032259">
    <property type="term" value="P:methylation"/>
    <property type="evidence" value="ECO:0007669"/>
    <property type="project" value="UniProtKB-KW"/>
</dbReference>
<dbReference type="Proteomes" id="UP001056455">
    <property type="component" value="Chromosome"/>
</dbReference>
<dbReference type="EMBL" id="CP099489">
    <property type="protein sequence ID" value="USQ81850.1"/>
    <property type="molecule type" value="Genomic_DNA"/>
</dbReference>
<organism evidence="3 4">
    <name type="scientific">Ornithinimicrobium faecis</name>
    <dbReference type="NCBI Taxonomy" id="2934158"/>
    <lineage>
        <taxon>Bacteria</taxon>
        <taxon>Bacillati</taxon>
        <taxon>Actinomycetota</taxon>
        <taxon>Actinomycetes</taxon>
        <taxon>Micrococcales</taxon>
        <taxon>Ornithinimicrobiaceae</taxon>
        <taxon>Ornithinimicrobium</taxon>
    </lineage>
</organism>
<dbReference type="Pfam" id="PF08241">
    <property type="entry name" value="Methyltransf_11"/>
    <property type="match status" value="1"/>
</dbReference>
<evidence type="ECO:0000256" key="1">
    <source>
        <dbReference type="SAM" id="MobiDB-lite"/>
    </source>
</evidence>
<feature type="domain" description="Methyltransferase type 11" evidence="2">
    <location>
        <begin position="62"/>
        <end position="150"/>
    </location>
</feature>
<dbReference type="PANTHER" id="PTHR43591">
    <property type="entry name" value="METHYLTRANSFERASE"/>
    <property type="match status" value="1"/>
</dbReference>
<keyword evidence="3" id="KW-0489">Methyltransferase</keyword>